<name>A0A151INM6_9HYME</name>
<reference evidence="1 2" key="1">
    <citation type="submission" date="2016-03" db="EMBL/GenBank/DDBJ databases">
        <title>Cyphomyrmex costatus WGS genome.</title>
        <authorList>
            <person name="Nygaard S."/>
            <person name="Hu H."/>
            <person name="Boomsma J."/>
            <person name="Zhang G."/>
        </authorList>
    </citation>
    <scope>NUCLEOTIDE SEQUENCE [LARGE SCALE GENOMIC DNA]</scope>
    <source>
        <strain evidence="1">MS0001</strain>
        <tissue evidence="1">Whole body</tissue>
    </source>
</reference>
<organism evidence="1 2">
    <name type="scientific">Cyphomyrmex costatus</name>
    <dbReference type="NCBI Taxonomy" id="456900"/>
    <lineage>
        <taxon>Eukaryota</taxon>
        <taxon>Metazoa</taxon>
        <taxon>Ecdysozoa</taxon>
        <taxon>Arthropoda</taxon>
        <taxon>Hexapoda</taxon>
        <taxon>Insecta</taxon>
        <taxon>Pterygota</taxon>
        <taxon>Neoptera</taxon>
        <taxon>Endopterygota</taxon>
        <taxon>Hymenoptera</taxon>
        <taxon>Apocrita</taxon>
        <taxon>Aculeata</taxon>
        <taxon>Formicoidea</taxon>
        <taxon>Formicidae</taxon>
        <taxon>Myrmicinae</taxon>
        <taxon>Cyphomyrmex</taxon>
    </lineage>
</organism>
<dbReference type="Proteomes" id="UP000078542">
    <property type="component" value="Unassembled WGS sequence"/>
</dbReference>
<dbReference type="EMBL" id="KQ976920">
    <property type="protein sequence ID" value="KYN07074.1"/>
    <property type="molecule type" value="Genomic_DNA"/>
</dbReference>
<proteinExistence type="predicted"/>
<accession>A0A151INM6</accession>
<evidence type="ECO:0000313" key="1">
    <source>
        <dbReference type="EMBL" id="KYN07074.1"/>
    </source>
</evidence>
<keyword evidence="2" id="KW-1185">Reference proteome</keyword>
<evidence type="ECO:0000313" key="2">
    <source>
        <dbReference type="Proteomes" id="UP000078542"/>
    </source>
</evidence>
<protein>
    <submittedName>
        <fullName evidence="1">Uncharacterized protein</fullName>
    </submittedName>
</protein>
<dbReference type="AlphaFoldDB" id="A0A151INM6"/>
<gene>
    <name evidence="1" type="ORF">ALC62_01963</name>
</gene>
<sequence>MRNEIYATLNHKLSTDDERKHDKCPRGENSWCSWQKAQATGNSNYKHKPPLSQEVFKAISPIYEQLSTDELLTRCLGQNSSESFNETVWFMAPKTTSSGKHVLDTAVYISVGIFNDGLSGITIGPNCFNFCVETDERRIKFSERSLTDAAKVARSSLKSFRKEAEQASIDMHGQMYGAGIAD</sequence>